<dbReference type="InterPro" id="IPR002586">
    <property type="entry name" value="CobQ/CobB/MinD/ParA_Nub-bd_dom"/>
</dbReference>
<evidence type="ECO:0000256" key="1">
    <source>
        <dbReference type="ARBA" id="ARBA00022741"/>
    </source>
</evidence>
<proteinExistence type="predicted"/>
<evidence type="ECO:0000313" key="6">
    <source>
        <dbReference type="Proteomes" id="UP001205046"/>
    </source>
</evidence>
<dbReference type="Pfam" id="PF01656">
    <property type="entry name" value="CbiA"/>
    <property type="match status" value="1"/>
</dbReference>
<name>A0ABT2HMJ9_9MICC</name>
<dbReference type="PANTHER" id="PTHR43384:SF6">
    <property type="entry name" value="SEPTUM SITE-DETERMINING PROTEIN MIND HOMOLOG, CHLOROPLASTIC"/>
    <property type="match status" value="1"/>
</dbReference>
<evidence type="ECO:0000313" key="5">
    <source>
        <dbReference type="EMBL" id="MCT1605779.1"/>
    </source>
</evidence>
<dbReference type="InterPro" id="IPR050625">
    <property type="entry name" value="ParA/MinD_ATPase"/>
</dbReference>
<keyword evidence="6" id="KW-1185">Reference proteome</keyword>
<dbReference type="PANTHER" id="PTHR43384">
    <property type="entry name" value="SEPTUM SITE-DETERMINING PROTEIN MIND HOMOLOG, CHLOROPLASTIC-RELATED"/>
    <property type="match status" value="1"/>
</dbReference>
<comment type="caution">
    <text evidence="5">The sequence shown here is derived from an EMBL/GenBank/DDBJ whole genome shotgun (WGS) entry which is preliminary data.</text>
</comment>
<reference evidence="5 6" key="1">
    <citation type="submission" date="2022-04" db="EMBL/GenBank/DDBJ databases">
        <title>Human microbiome associated bacterial genomes.</title>
        <authorList>
            <person name="Sandstrom S."/>
            <person name="Salamzade R."/>
            <person name="Kalan L.R."/>
        </authorList>
    </citation>
    <scope>NUCLEOTIDE SEQUENCE [LARGE SCALE GENOMIC DNA]</scope>
    <source>
        <strain evidence="6">p3-SID767</strain>
    </source>
</reference>
<gene>
    <name evidence="5" type="ORF">M3B43_00285</name>
</gene>
<dbReference type="SUPFAM" id="SSF52540">
    <property type="entry name" value="P-loop containing nucleoside triphosphate hydrolases"/>
    <property type="match status" value="1"/>
</dbReference>
<protein>
    <recommendedName>
        <fullName evidence="4">CobQ/CobB/MinD/ParA nucleotide binding domain-containing protein</fullName>
    </recommendedName>
</protein>
<dbReference type="InterPro" id="IPR027417">
    <property type="entry name" value="P-loop_NTPase"/>
</dbReference>
<feature type="domain" description="CobQ/CobB/MinD/ParA nucleotide binding" evidence="4">
    <location>
        <begin position="228"/>
        <end position="461"/>
    </location>
</feature>
<dbReference type="RefSeq" id="WP_260072068.1">
    <property type="nucleotide sequence ID" value="NZ_JALXMO010000001.1"/>
</dbReference>
<evidence type="ECO:0000256" key="3">
    <source>
        <dbReference type="SAM" id="MobiDB-lite"/>
    </source>
</evidence>
<dbReference type="Gene3D" id="3.40.50.300">
    <property type="entry name" value="P-loop containing nucleotide triphosphate hydrolases"/>
    <property type="match status" value="1"/>
</dbReference>
<feature type="region of interest" description="Disordered" evidence="3">
    <location>
        <begin position="152"/>
        <end position="218"/>
    </location>
</feature>
<sequence length="508" mass="53925">MSRCSVVTIGRLAADHIAALERLHTSVTVDRRCADLAELIAVAELQRADAALIIGDTAPLTASMLSGLRQCGIRVVVISDVAHERSRLSRLGARCFSDEVQAQTLAAALQGNDGATGPDAEVSASDAEPSVDEPPSLAAARGDHLAREYSGAFPEKSDPAQSDPLSAQEDPDYLDLSGNLMEMDPADAEVAAHTAAQTSQDMNPGADTDSAASGRRAPAGGLPGITVVWGPAGAPGRTTVAVNLAAELAMSNASVLLIDADAHASSVAVQLGLLEESAGLAQACRAAELGGLDADRLSQAKTTAQLRAAGHSAVLPVLTGLPRAERWAELRPRALERVLSLARSQYQHVVVDVGAGIEEDEELSFDTSAPQRNSATLTALREADQVLALGTADAVGFSRLIKACEEYRHRLPQAPQPQVIINQLRTSAVGRSPRRQLTEAWEQLTEQNQLRHFLPYDRQACDDALRTGQVLAEAAPESALRRQLAELAGIQLPRRRRLRMSRRRVAAR</sequence>
<dbReference type="Proteomes" id="UP001205046">
    <property type="component" value="Unassembled WGS sequence"/>
</dbReference>
<accession>A0ABT2HMJ9</accession>
<keyword evidence="2" id="KW-0067">ATP-binding</keyword>
<organism evidence="5 6">
    <name type="scientific">Nesterenkonia massiliensis</name>
    <dbReference type="NCBI Taxonomy" id="1232429"/>
    <lineage>
        <taxon>Bacteria</taxon>
        <taxon>Bacillati</taxon>
        <taxon>Actinomycetota</taxon>
        <taxon>Actinomycetes</taxon>
        <taxon>Micrococcales</taxon>
        <taxon>Micrococcaceae</taxon>
        <taxon>Nesterenkonia</taxon>
    </lineage>
</organism>
<dbReference type="EMBL" id="JALXMO010000001">
    <property type="protein sequence ID" value="MCT1605779.1"/>
    <property type="molecule type" value="Genomic_DNA"/>
</dbReference>
<keyword evidence="1" id="KW-0547">Nucleotide-binding</keyword>
<evidence type="ECO:0000256" key="2">
    <source>
        <dbReference type="ARBA" id="ARBA00022840"/>
    </source>
</evidence>
<evidence type="ECO:0000259" key="4">
    <source>
        <dbReference type="Pfam" id="PF01656"/>
    </source>
</evidence>
<feature type="region of interest" description="Disordered" evidence="3">
    <location>
        <begin position="110"/>
        <end position="138"/>
    </location>
</feature>